<accession>A0A914E610</accession>
<comment type="similarity">
    <text evidence="2">Belongs to the apolipoprotein O/MICOS complex subunit Mic27 family.</text>
</comment>
<dbReference type="WBParaSite" id="ACRNAN_scaffold5939.g9856.t1">
    <property type="protein sequence ID" value="ACRNAN_scaffold5939.g9856.t1"/>
    <property type="gene ID" value="ACRNAN_scaffold5939.g9856"/>
</dbReference>
<evidence type="ECO:0000313" key="9">
    <source>
        <dbReference type="WBParaSite" id="ACRNAN_scaffold5939.g9856.t1"/>
    </source>
</evidence>
<keyword evidence="3 7" id="KW-0812">Transmembrane</keyword>
<dbReference type="GO" id="GO:0042407">
    <property type="term" value="P:cristae formation"/>
    <property type="evidence" value="ECO:0007669"/>
    <property type="project" value="InterPro"/>
</dbReference>
<organism evidence="8 9">
    <name type="scientific">Acrobeloides nanus</name>
    <dbReference type="NCBI Taxonomy" id="290746"/>
    <lineage>
        <taxon>Eukaryota</taxon>
        <taxon>Metazoa</taxon>
        <taxon>Ecdysozoa</taxon>
        <taxon>Nematoda</taxon>
        <taxon>Chromadorea</taxon>
        <taxon>Rhabditida</taxon>
        <taxon>Tylenchina</taxon>
        <taxon>Cephalobomorpha</taxon>
        <taxon>Cephaloboidea</taxon>
        <taxon>Cephalobidae</taxon>
        <taxon>Acrobeloides</taxon>
    </lineage>
</organism>
<comment type="subcellular location">
    <subcellularLocation>
        <location evidence="7">Mitochondrion inner membrane</location>
    </subcellularLocation>
    <subcellularLocation>
        <location evidence="1">Mitochondrion membrane</location>
    </subcellularLocation>
</comment>
<feature type="transmembrane region" description="Helical" evidence="7">
    <location>
        <begin position="133"/>
        <end position="151"/>
    </location>
</feature>
<reference evidence="9" key="1">
    <citation type="submission" date="2022-11" db="UniProtKB">
        <authorList>
            <consortium name="WormBaseParasite"/>
        </authorList>
    </citation>
    <scope>IDENTIFICATION</scope>
</reference>
<sequence>MSDSIQKFFDFTAQWWKLTNAEKPPSHPKERKLVAIKDLPLYPDPSTKPTYLVERDPLPGQHVFKSAREFIQFYSDTLKENFGFVGTAKDTAVNTYTAVDNYVQREGAVIPRTIFITLGGMAGFYWGMRYYGLRKFLYAGIGLTTVAAFCYPQEAMIIARTSVEHAKRTYDDFKKAPEPANKNK</sequence>
<dbReference type="InterPro" id="IPR019166">
    <property type="entry name" value="MIC26/MIC27"/>
</dbReference>
<comment type="function">
    <text evidence="7">Component of the MICOS complex, a large protein complex of the mitochondrial inner membrane that plays crucial roles in the maintenance of crista junctions, inner membrane architecture, and formation of contact sites to the outer membrane.</text>
</comment>
<keyword evidence="5 7" id="KW-0496">Mitochondrion</keyword>
<evidence type="ECO:0000256" key="5">
    <source>
        <dbReference type="ARBA" id="ARBA00023128"/>
    </source>
</evidence>
<evidence type="ECO:0000256" key="2">
    <source>
        <dbReference type="ARBA" id="ARBA00010904"/>
    </source>
</evidence>
<dbReference type="InterPro" id="IPR033182">
    <property type="entry name" value="MIC26/MIC27_animal"/>
</dbReference>
<protein>
    <recommendedName>
        <fullName evidence="7">MICOS complex subunit</fullName>
    </recommendedName>
</protein>
<evidence type="ECO:0000256" key="7">
    <source>
        <dbReference type="RuleBase" id="RU363021"/>
    </source>
</evidence>
<evidence type="ECO:0000256" key="3">
    <source>
        <dbReference type="ARBA" id="ARBA00022692"/>
    </source>
</evidence>
<comment type="subunit">
    <text evidence="7">Component of the mitochondrial contact site and cristae organizing system (MICOS) complex.</text>
</comment>
<keyword evidence="8" id="KW-1185">Reference proteome</keyword>
<evidence type="ECO:0000256" key="4">
    <source>
        <dbReference type="ARBA" id="ARBA00022989"/>
    </source>
</evidence>
<dbReference type="PANTHER" id="PTHR14564">
    <property type="entry name" value="MICOS COMPLEX SUBUNIT MIC26 / MIC27 FAMILY MEMBER"/>
    <property type="match status" value="1"/>
</dbReference>
<evidence type="ECO:0000313" key="8">
    <source>
        <dbReference type="Proteomes" id="UP000887540"/>
    </source>
</evidence>
<dbReference type="Pfam" id="PF09769">
    <property type="entry name" value="ApoO"/>
    <property type="match status" value="1"/>
</dbReference>
<dbReference type="AlphaFoldDB" id="A0A914E610"/>
<feature type="transmembrane region" description="Helical" evidence="7">
    <location>
        <begin position="109"/>
        <end position="127"/>
    </location>
</feature>
<evidence type="ECO:0000256" key="6">
    <source>
        <dbReference type="ARBA" id="ARBA00023136"/>
    </source>
</evidence>
<evidence type="ECO:0000256" key="1">
    <source>
        <dbReference type="ARBA" id="ARBA00004325"/>
    </source>
</evidence>
<keyword evidence="6 7" id="KW-0472">Membrane</keyword>
<dbReference type="Proteomes" id="UP000887540">
    <property type="component" value="Unplaced"/>
</dbReference>
<proteinExistence type="inferred from homology"/>
<name>A0A914E610_9BILA</name>
<keyword evidence="7" id="KW-0999">Mitochondrion inner membrane</keyword>
<dbReference type="GO" id="GO:0061617">
    <property type="term" value="C:MICOS complex"/>
    <property type="evidence" value="ECO:0007669"/>
    <property type="project" value="UniProtKB-UniRule"/>
</dbReference>
<keyword evidence="4 7" id="KW-1133">Transmembrane helix</keyword>